<dbReference type="InParanoid" id="A0A2H3EJ35"/>
<evidence type="ECO:0000313" key="3">
    <source>
        <dbReference type="Proteomes" id="UP000217790"/>
    </source>
</evidence>
<sequence>MIGFVGCEPFRGEMTPNIESASEHYASGWYKALYRTAISVEATLYFHRTEDSRDGDIDIDEASVSEELYDGSRSLHAETYLSSVTKNQIYAIQNVSKRTPGLPAGSVHGSAHSGGARYPGLLRIWHHSSVTLSWCTAMSTGSEWLERILNGEVFVDILSLGSATSLARRVREASFMRLHGKRVNKEDTSQEKSEQDETSSDERH</sequence>
<dbReference type="OrthoDB" id="10541720at2759"/>
<reference evidence="3" key="1">
    <citation type="journal article" date="2017" name="Nat. Ecol. Evol.">
        <title>Genome expansion and lineage-specific genetic innovations in the forest pathogenic fungi Armillaria.</title>
        <authorList>
            <person name="Sipos G."/>
            <person name="Prasanna A.N."/>
            <person name="Walter M.C."/>
            <person name="O'Connor E."/>
            <person name="Balint B."/>
            <person name="Krizsan K."/>
            <person name="Kiss B."/>
            <person name="Hess J."/>
            <person name="Varga T."/>
            <person name="Slot J."/>
            <person name="Riley R."/>
            <person name="Boka B."/>
            <person name="Rigling D."/>
            <person name="Barry K."/>
            <person name="Lee J."/>
            <person name="Mihaltcheva S."/>
            <person name="LaButti K."/>
            <person name="Lipzen A."/>
            <person name="Waldron R."/>
            <person name="Moloney N.M."/>
            <person name="Sperisen C."/>
            <person name="Kredics L."/>
            <person name="Vagvoelgyi C."/>
            <person name="Patrignani A."/>
            <person name="Fitzpatrick D."/>
            <person name="Nagy I."/>
            <person name="Doyle S."/>
            <person name="Anderson J.B."/>
            <person name="Grigoriev I.V."/>
            <person name="Gueldener U."/>
            <person name="Muensterkoetter M."/>
            <person name="Nagy L.G."/>
        </authorList>
    </citation>
    <scope>NUCLEOTIDE SEQUENCE [LARGE SCALE GENOMIC DNA]</scope>
    <source>
        <strain evidence="3">Ar21-2</strain>
    </source>
</reference>
<keyword evidence="3" id="KW-1185">Reference proteome</keyword>
<organism evidence="2 3">
    <name type="scientific">Armillaria gallica</name>
    <name type="common">Bulbous honey fungus</name>
    <name type="synonym">Armillaria bulbosa</name>
    <dbReference type="NCBI Taxonomy" id="47427"/>
    <lineage>
        <taxon>Eukaryota</taxon>
        <taxon>Fungi</taxon>
        <taxon>Dikarya</taxon>
        <taxon>Basidiomycota</taxon>
        <taxon>Agaricomycotina</taxon>
        <taxon>Agaricomycetes</taxon>
        <taxon>Agaricomycetidae</taxon>
        <taxon>Agaricales</taxon>
        <taxon>Marasmiineae</taxon>
        <taxon>Physalacriaceae</taxon>
        <taxon>Armillaria</taxon>
    </lineage>
</organism>
<evidence type="ECO:0000313" key="2">
    <source>
        <dbReference type="EMBL" id="PBL03333.1"/>
    </source>
</evidence>
<proteinExistence type="predicted"/>
<evidence type="ECO:0000256" key="1">
    <source>
        <dbReference type="SAM" id="MobiDB-lite"/>
    </source>
</evidence>
<accession>A0A2H3EJ35</accession>
<feature type="region of interest" description="Disordered" evidence="1">
    <location>
        <begin position="181"/>
        <end position="204"/>
    </location>
</feature>
<dbReference type="AlphaFoldDB" id="A0A2H3EJ35"/>
<feature type="compositionally biased region" description="Basic and acidic residues" evidence="1">
    <location>
        <begin position="183"/>
        <end position="204"/>
    </location>
</feature>
<gene>
    <name evidence="2" type="ORF">ARMGADRAFT_1022035</name>
</gene>
<name>A0A2H3EJ35_ARMGA</name>
<dbReference type="EMBL" id="KZ293644">
    <property type="protein sequence ID" value="PBL03333.1"/>
    <property type="molecule type" value="Genomic_DNA"/>
</dbReference>
<dbReference type="Proteomes" id="UP000217790">
    <property type="component" value="Unassembled WGS sequence"/>
</dbReference>
<protein>
    <submittedName>
        <fullName evidence="2">Uncharacterized protein</fullName>
    </submittedName>
</protein>